<dbReference type="InterPro" id="IPR029063">
    <property type="entry name" value="SAM-dependent_MTases_sf"/>
</dbReference>
<dbReference type="AlphaFoldDB" id="A0A382U872"/>
<dbReference type="Gene3D" id="3.40.50.150">
    <property type="entry name" value="Vaccinia Virus protein VP39"/>
    <property type="match status" value="1"/>
</dbReference>
<dbReference type="PANTHER" id="PTHR42912:SF93">
    <property type="entry name" value="N6-ADENOSINE-METHYLTRANSFERASE TMT1A"/>
    <property type="match status" value="1"/>
</dbReference>
<organism evidence="2">
    <name type="scientific">marine metagenome</name>
    <dbReference type="NCBI Taxonomy" id="408172"/>
    <lineage>
        <taxon>unclassified sequences</taxon>
        <taxon>metagenomes</taxon>
        <taxon>ecological metagenomes</taxon>
    </lineage>
</organism>
<dbReference type="EMBL" id="UINC01142225">
    <property type="protein sequence ID" value="SVD30433.1"/>
    <property type="molecule type" value="Genomic_DNA"/>
</dbReference>
<dbReference type="GO" id="GO:0008168">
    <property type="term" value="F:methyltransferase activity"/>
    <property type="evidence" value="ECO:0007669"/>
    <property type="project" value="TreeGrafter"/>
</dbReference>
<protein>
    <recommendedName>
        <fullName evidence="1">Methyltransferase domain-containing protein</fullName>
    </recommendedName>
</protein>
<dbReference type="PANTHER" id="PTHR42912">
    <property type="entry name" value="METHYLTRANSFERASE"/>
    <property type="match status" value="1"/>
</dbReference>
<sequence>MAQNYFKIQNRREVHVLELGCGSGCNLVFLDKERFKAYGIDHSPWAIKISQTLLADNNCSAELTIQCATSLSFADNYFDVCLESNCIHCNTTEDIDLIFKEIHRVLKPGGRFYGILVSDRSADFSRGKKIDTQTFDFSSSQYSGGMYNEFPVVHFFNKKELEKYADLFSSHQFKFMIETIEN</sequence>
<proteinExistence type="predicted"/>
<feature type="non-terminal residue" evidence="2">
    <location>
        <position position="1"/>
    </location>
</feature>
<feature type="non-terminal residue" evidence="2">
    <location>
        <position position="182"/>
    </location>
</feature>
<dbReference type="Pfam" id="PF13649">
    <property type="entry name" value="Methyltransf_25"/>
    <property type="match status" value="1"/>
</dbReference>
<dbReference type="InterPro" id="IPR050508">
    <property type="entry name" value="Methyltransf_Superfamily"/>
</dbReference>
<dbReference type="SUPFAM" id="SSF53335">
    <property type="entry name" value="S-adenosyl-L-methionine-dependent methyltransferases"/>
    <property type="match status" value="1"/>
</dbReference>
<accession>A0A382U872</accession>
<reference evidence="2" key="1">
    <citation type="submission" date="2018-05" db="EMBL/GenBank/DDBJ databases">
        <authorList>
            <person name="Lanie J.A."/>
            <person name="Ng W.-L."/>
            <person name="Kazmierczak K.M."/>
            <person name="Andrzejewski T.M."/>
            <person name="Davidsen T.M."/>
            <person name="Wayne K.J."/>
            <person name="Tettelin H."/>
            <person name="Glass J.I."/>
            <person name="Rusch D."/>
            <person name="Podicherti R."/>
            <person name="Tsui H.-C.T."/>
            <person name="Winkler M.E."/>
        </authorList>
    </citation>
    <scope>NUCLEOTIDE SEQUENCE</scope>
</reference>
<gene>
    <name evidence="2" type="ORF">METZ01_LOCUS383287</name>
</gene>
<feature type="domain" description="Methyltransferase" evidence="1">
    <location>
        <begin position="16"/>
        <end position="110"/>
    </location>
</feature>
<dbReference type="CDD" id="cd02440">
    <property type="entry name" value="AdoMet_MTases"/>
    <property type="match status" value="1"/>
</dbReference>
<name>A0A382U872_9ZZZZ</name>
<evidence type="ECO:0000259" key="1">
    <source>
        <dbReference type="Pfam" id="PF13649"/>
    </source>
</evidence>
<evidence type="ECO:0000313" key="2">
    <source>
        <dbReference type="EMBL" id="SVD30433.1"/>
    </source>
</evidence>
<dbReference type="InterPro" id="IPR041698">
    <property type="entry name" value="Methyltransf_25"/>
</dbReference>